<sequence length="226" mass="25989">MDKIKCIAIDDEPFALEIITDDISKVPYLELMGKFASPAAASAWVSKVDLIFLDIQMPSQSGISFLRGLKNPPMVIFTTAYEQYALEGFELKVIDYLVKPIPFERFLQATRHAKDLFTLKTERPFVIVYAEYKQVKIFADDIIYIEGLKDYVKLHLKSQEKPVMTRLNMKGILEKLPEPYFCRVHNSFIVALDQIQSFQKNQITLQNIQIPVGLRFLGGFMEKVRG</sequence>
<dbReference type="Pfam" id="PF00072">
    <property type="entry name" value="Response_reg"/>
    <property type="match status" value="1"/>
</dbReference>
<accession>A0ABV7YVA6</accession>
<dbReference type="EMBL" id="JBHRYQ010000001">
    <property type="protein sequence ID" value="MFC3811109.1"/>
    <property type="molecule type" value="Genomic_DNA"/>
</dbReference>
<dbReference type="Proteomes" id="UP001595616">
    <property type="component" value="Unassembled WGS sequence"/>
</dbReference>
<feature type="domain" description="HTH LytTR-type" evidence="3">
    <location>
        <begin position="127"/>
        <end position="200"/>
    </location>
</feature>
<dbReference type="InterPro" id="IPR001789">
    <property type="entry name" value="Sig_transdc_resp-reg_receiver"/>
</dbReference>
<dbReference type="SUPFAM" id="SSF52172">
    <property type="entry name" value="CheY-like"/>
    <property type="match status" value="1"/>
</dbReference>
<dbReference type="InterPro" id="IPR007492">
    <property type="entry name" value="LytTR_DNA-bd_dom"/>
</dbReference>
<evidence type="ECO:0000259" key="3">
    <source>
        <dbReference type="PROSITE" id="PS50930"/>
    </source>
</evidence>
<dbReference type="InterPro" id="IPR011006">
    <property type="entry name" value="CheY-like_superfamily"/>
</dbReference>
<feature type="modified residue" description="4-aspartylphosphate" evidence="1">
    <location>
        <position position="54"/>
    </location>
</feature>
<dbReference type="InterPro" id="IPR046947">
    <property type="entry name" value="LytR-like"/>
</dbReference>
<dbReference type="PANTHER" id="PTHR37299">
    <property type="entry name" value="TRANSCRIPTIONAL REGULATOR-RELATED"/>
    <property type="match status" value="1"/>
</dbReference>
<dbReference type="RefSeq" id="WP_379837823.1">
    <property type="nucleotide sequence ID" value="NZ_JBHRYQ010000001.1"/>
</dbReference>
<evidence type="ECO:0000313" key="4">
    <source>
        <dbReference type="EMBL" id="MFC3811109.1"/>
    </source>
</evidence>
<gene>
    <name evidence="4" type="ORF">ACFOOI_10620</name>
</gene>
<dbReference type="Gene3D" id="3.40.50.2300">
    <property type="match status" value="1"/>
</dbReference>
<dbReference type="SMART" id="SM00850">
    <property type="entry name" value="LytTR"/>
    <property type="match status" value="1"/>
</dbReference>
<dbReference type="SMART" id="SM00448">
    <property type="entry name" value="REC"/>
    <property type="match status" value="1"/>
</dbReference>
<organism evidence="4 5">
    <name type="scientific">Lacihabitans lacunae</name>
    <dbReference type="NCBI Taxonomy" id="1028214"/>
    <lineage>
        <taxon>Bacteria</taxon>
        <taxon>Pseudomonadati</taxon>
        <taxon>Bacteroidota</taxon>
        <taxon>Cytophagia</taxon>
        <taxon>Cytophagales</taxon>
        <taxon>Leadbetterellaceae</taxon>
        <taxon>Lacihabitans</taxon>
    </lineage>
</organism>
<dbReference type="PROSITE" id="PS50930">
    <property type="entry name" value="HTH_LYTTR"/>
    <property type="match status" value="1"/>
</dbReference>
<name>A0ABV7YVA6_9BACT</name>
<keyword evidence="1" id="KW-0597">Phosphoprotein</keyword>
<reference evidence="5" key="1">
    <citation type="journal article" date="2019" name="Int. J. Syst. Evol. Microbiol.">
        <title>The Global Catalogue of Microorganisms (GCM) 10K type strain sequencing project: providing services to taxonomists for standard genome sequencing and annotation.</title>
        <authorList>
            <consortium name="The Broad Institute Genomics Platform"/>
            <consortium name="The Broad Institute Genome Sequencing Center for Infectious Disease"/>
            <person name="Wu L."/>
            <person name="Ma J."/>
        </authorList>
    </citation>
    <scope>NUCLEOTIDE SEQUENCE [LARGE SCALE GENOMIC DNA]</scope>
    <source>
        <strain evidence="5">CECT 7956</strain>
    </source>
</reference>
<comment type="caution">
    <text evidence="4">The sequence shown here is derived from an EMBL/GenBank/DDBJ whole genome shotgun (WGS) entry which is preliminary data.</text>
</comment>
<evidence type="ECO:0000313" key="5">
    <source>
        <dbReference type="Proteomes" id="UP001595616"/>
    </source>
</evidence>
<dbReference type="Gene3D" id="2.40.50.1020">
    <property type="entry name" value="LytTr DNA-binding domain"/>
    <property type="match status" value="1"/>
</dbReference>
<feature type="domain" description="Response regulatory" evidence="2">
    <location>
        <begin position="5"/>
        <end position="114"/>
    </location>
</feature>
<keyword evidence="5" id="KW-1185">Reference proteome</keyword>
<dbReference type="PROSITE" id="PS50110">
    <property type="entry name" value="RESPONSE_REGULATORY"/>
    <property type="match status" value="1"/>
</dbReference>
<protein>
    <submittedName>
        <fullName evidence="4">LytR/AlgR family response regulator transcription factor</fullName>
    </submittedName>
</protein>
<dbReference type="PANTHER" id="PTHR37299:SF1">
    <property type="entry name" value="STAGE 0 SPORULATION PROTEIN A HOMOLOG"/>
    <property type="match status" value="1"/>
</dbReference>
<evidence type="ECO:0000256" key="1">
    <source>
        <dbReference type="PROSITE-ProRule" id="PRU00169"/>
    </source>
</evidence>
<proteinExistence type="predicted"/>
<evidence type="ECO:0000259" key="2">
    <source>
        <dbReference type="PROSITE" id="PS50110"/>
    </source>
</evidence>
<dbReference type="Pfam" id="PF04397">
    <property type="entry name" value="LytTR"/>
    <property type="match status" value="1"/>
</dbReference>